<dbReference type="InterPro" id="IPR036397">
    <property type="entry name" value="RNaseH_sf"/>
</dbReference>
<dbReference type="InterPro" id="IPR012337">
    <property type="entry name" value="RNaseH-like_sf"/>
</dbReference>
<dbReference type="SUPFAM" id="SSF53098">
    <property type="entry name" value="Ribonuclease H-like"/>
    <property type="match status" value="1"/>
</dbReference>
<organism evidence="2 3">
    <name type="scientific">Triticum turgidum subsp. durum</name>
    <name type="common">Durum wheat</name>
    <name type="synonym">Triticum durum</name>
    <dbReference type="NCBI Taxonomy" id="4567"/>
    <lineage>
        <taxon>Eukaryota</taxon>
        <taxon>Viridiplantae</taxon>
        <taxon>Streptophyta</taxon>
        <taxon>Embryophyta</taxon>
        <taxon>Tracheophyta</taxon>
        <taxon>Spermatophyta</taxon>
        <taxon>Magnoliopsida</taxon>
        <taxon>Liliopsida</taxon>
        <taxon>Poales</taxon>
        <taxon>Poaceae</taxon>
        <taxon>BOP clade</taxon>
        <taxon>Pooideae</taxon>
        <taxon>Triticodae</taxon>
        <taxon>Triticeae</taxon>
        <taxon>Triticinae</taxon>
        <taxon>Triticum</taxon>
    </lineage>
</organism>
<protein>
    <recommendedName>
        <fullName evidence="1">RNase H type-1 domain-containing protein</fullName>
    </recommendedName>
</protein>
<dbReference type="GO" id="GO:0004523">
    <property type="term" value="F:RNA-DNA hybrid ribonuclease activity"/>
    <property type="evidence" value="ECO:0007669"/>
    <property type="project" value="InterPro"/>
</dbReference>
<dbReference type="PANTHER" id="PTHR47723:SF24">
    <property type="entry name" value="RNASE H TYPE-1 DOMAIN-CONTAINING PROTEIN"/>
    <property type="match status" value="1"/>
</dbReference>
<feature type="domain" description="RNase H type-1" evidence="1">
    <location>
        <begin position="1"/>
        <end position="105"/>
    </location>
</feature>
<reference evidence="2 3" key="1">
    <citation type="submission" date="2017-09" db="EMBL/GenBank/DDBJ databases">
        <authorList>
            <consortium name="International Durum Wheat Genome Sequencing Consortium (IDWGSC)"/>
            <person name="Milanesi L."/>
        </authorList>
    </citation>
    <scope>NUCLEOTIDE SEQUENCE [LARGE SCALE GENOMIC DNA]</scope>
    <source>
        <strain evidence="3">cv. Svevo</strain>
    </source>
</reference>
<dbReference type="Gene3D" id="3.30.420.10">
    <property type="entry name" value="Ribonuclease H-like superfamily/Ribonuclease H"/>
    <property type="match status" value="1"/>
</dbReference>
<evidence type="ECO:0000313" key="3">
    <source>
        <dbReference type="Proteomes" id="UP000324705"/>
    </source>
</evidence>
<dbReference type="CDD" id="cd06222">
    <property type="entry name" value="RNase_H_like"/>
    <property type="match status" value="1"/>
</dbReference>
<keyword evidence="3" id="KW-1185">Reference proteome</keyword>
<proteinExistence type="predicted"/>
<gene>
    <name evidence="2" type="ORF">TRITD_5Av1G044440</name>
</gene>
<dbReference type="EMBL" id="LT934119">
    <property type="protein sequence ID" value="VAI13988.1"/>
    <property type="molecule type" value="Genomic_DNA"/>
</dbReference>
<dbReference type="InterPro" id="IPR002156">
    <property type="entry name" value="RNaseH_domain"/>
</dbReference>
<dbReference type="OMA" id="CNPLIME"/>
<evidence type="ECO:0000313" key="2">
    <source>
        <dbReference type="EMBL" id="VAI13988.1"/>
    </source>
</evidence>
<dbReference type="InterPro" id="IPR053151">
    <property type="entry name" value="RNase_H-like"/>
</dbReference>
<dbReference type="GO" id="GO:0003676">
    <property type="term" value="F:nucleic acid binding"/>
    <property type="evidence" value="ECO:0007669"/>
    <property type="project" value="InterPro"/>
</dbReference>
<dbReference type="Gramene" id="TRITD5Av1G044440.1">
    <property type="protein sequence ID" value="TRITD5Av1G044440.1"/>
    <property type="gene ID" value="TRITD5Av1G044440"/>
</dbReference>
<name>A0A9R0TI39_TRITD</name>
<dbReference type="Proteomes" id="UP000324705">
    <property type="component" value="Chromosome 5A"/>
</dbReference>
<evidence type="ECO:0000259" key="1">
    <source>
        <dbReference type="Pfam" id="PF13456"/>
    </source>
</evidence>
<dbReference type="AlphaFoldDB" id="A0A9R0TI39"/>
<sequence>MVLRRHDGSVIFTAYRFLFNCNDALEAEIHALMQGMALAKQHSEGPIIVQSDSSIALASLKGDNLDRSAYGHLIAEIKFLIIDREFIPQKISREPNRVVDRLASYSRYECTTAVWLYRGPPCIEALLPLDCNPIIME</sequence>
<accession>A0A9R0TI39</accession>
<dbReference type="PANTHER" id="PTHR47723">
    <property type="entry name" value="OS05G0353850 PROTEIN"/>
    <property type="match status" value="1"/>
</dbReference>
<dbReference type="InterPro" id="IPR044730">
    <property type="entry name" value="RNase_H-like_dom_plant"/>
</dbReference>
<dbReference type="Pfam" id="PF13456">
    <property type="entry name" value="RVT_3"/>
    <property type="match status" value="1"/>
</dbReference>